<evidence type="ECO:0000313" key="5">
    <source>
        <dbReference type="Proteomes" id="UP000076727"/>
    </source>
</evidence>
<comment type="similarity">
    <text evidence="1">Belongs to the peptidase C14B family.</text>
</comment>
<dbReference type="PANTHER" id="PTHR48104">
    <property type="entry name" value="METACASPASE-4"/>
    <property type="match status" value="1"/>
</dbReference>
<feature type="domain" description="Peptidase C14 caspase" evidence="3">
    <location>
        <begin position="34"/>
        <end position="317"/>
    </location>
</feature>
<proteinExistence type="inferred from homology"/>
<dbReference type="EMBL" id="KV429057">
    <property type="protein sequence ID" value="KZT69590.1"/>
    <property type="molecule type" value="Genomic_DNA"/>
</dbReference>
<evidence type="ECO:0000256" key="2">
    <source>
        <dbReference type="SAM" id="MobiDB-lite"/>
    </source>
</evidence>
<evidence type="ECO:0000256" key="1">
    <source>
        <dbReference type="ARBA" id="ARBA00009005"/>
    </source>
</evidence>
<dbReference type="OrthoDB" id="3223806at2759"/>
<evidence type="ECO:0000313" key="4">
    <source>
        <dbReference type="EMBL" id="KZT69590.1"/>
    </source>
</evidence>
<evidence type="ECO:0000259" key="3">
    <source>
        <dbReference type="Pfam" id="PF00656"/>
    </source>
</evidence>
<sequence>MASIQVSPGQELLESRTTSAKLVSIPWQLDHPVFALIVAIDQYDTKDMKLMGCVNDGKDFEAFLKEQLQVPSDNIRTLYDKEATRSNILAGFNDYLIGNKNIKKDDLIFFFYAGHGDSVDAPEGWGSDKGKVEAICPVDISAFETSNQFEADLKYGIPDWTFHALMRLLAHEKGNNIVAIFDCCHSGGLARGLPNLADSPMKSRSLLDCRDVPRRLQLPSNLDEELCSRGPQTAETSGGRRTFVTPFGFAYSGSESHVLLAACQTGEKAREHRPANLNIDRGRFTFHLMKYLRETTPQLAQSLTYAGLMEHVTRCLTHGNSQPTSAQSTAVDGSSFQQPHCEGRYKQRILFSTGEARESNSFLITYDHSARALYVAAGSIHGVINNDDGTMTRFVCRQPATAPNSVSTEITLVPTKVGPFRTVVTIPDAVDGPPNATALQSLHGLNATVSSWGSKLMKVAISGEIPLHIGSFSLVKTGPSHHADISLESEPEGHGGYILTRYDPLMSRFAKQTLALNGDDVRRDTVLHSIAKFNFNLYRHNPDIPVMDDSELSIEVQLRPLQIAVHRNTLQLRYEPEGSQDLFSNVERQIISACPQSTYHVRGNGVKEAIIQASEDKCYGLTLVTSCKSESQNSPPMSLFPYVFYFDPEDYSITRLYAPENPKQAPLVRAQGQRYQLDIGHGASSTRCLQFPLPKGINKASAFLKIFVSTEYIDMDGLEQAPVQSGDNRVPTFGPVDLGPGWSSSVYVLTTCRFG</sequence>
<reference evidence="4 5" key="1">
    <citation type="journal article" date="2016" name="Mol. Biol. Evol.">
        <title>Comparative Genomics of Early-Diverging Mushroom-Forming Fungi Provides Insights into the Origins of Lignocellulose Decay Capabilities.</title>
        <authorList>
            <person name="Nagy L.G."/>
            <person name="Riley R."/>
            <person name="Tritt A."/>
            <person name="Adam C."/>
            <person name="Daum C."/>
            <person name="Floudas D."/>
            <person name="Sun H."/>
            <person name="Yadav J.S."/>
            <person name="Pangilinan J."/>
            <person name="Larsson K.H."/>
            <person name="Matsuura K."/>
            <person name="Barry K."/>
            <person name="Labutti K."/>
            <person name="Kuo R."/>
            <person name="Ohm R.A."/>
            <person name="Bhattacharya S.S."/>
            <person name="Shirouzu T."/>
            <person name="Yoshinaga Y."/>
            <person name="Martin F.M."/>
            <person name="Grigoriev I.V."/>
            <person name="Hibbett D.S."/>
        </authorList>
    </citation>
    <scope>NUCLEOTIDE SEQUENCE [LARGE SCALE GENOMIC DNA]</scope>
    <source>
        <strain evidence="4 5">L-15889</strain>
    </source>
</reference>
<dbReference type="PANTHER" id="PTHR48104:SF30">
    <property type="entry name" value="METACASPASE-1"/>
    <property type="match status" value="1"/>
</dbReference>
<organism evidence="4 5">
    <name type="scientific">Daedalea quercina L-15889</name>
    <dbReference type="NCBI Taxonomy" id="1314783"/>
    <lineage>
        <taxon>Eukaryota</taxon>
        <taxon>Fungi</taxon>
        <taxon>Dikarya</taxon>
        <taxon>Basidiomycota</taxon>
        <taxon>Agaricomycotina</taxon>
        <taxon>Agaricomycetes</taxon>
        <taxon>Polyporales</taxon>
        <taxon>Fomitopsis</taxon>
    </lineage>
</organism>
<dbReference type="GO" id="GO:0005737">
    <property type="term" value="C:cytoplasm"/>
    <property type="evidence" value="ECO:0007669"/>
    <property type="project" value="TreeGrafter"/>
</dbReference>
<dbReference type="GO" id="GO:0004197">
    <property type="term" value="F:cysteine-type endopeptidase activity"/>
    <property type="evidence" value="ECO:0007669"/>
    <property type="project" value="InterPro"/>
</dbReference>
<dbReference type="InterPro" id="IPR050452">
    <property type="entry name" value="Metacaspase"/>
</dbReference>
<dbReference type="Gene3D" id="3.40.50.1460">
    <property type="match status" value="1"/>
</dbReference>
<accession>A0A165QKC6</accession>
<dbReference type="AlphaFoldDB" id="A0A165QKC6"/>
<gene>
    <name evidence="4" type="ORF">DAEQUDRAFT_765421</name>
</gene>
<feature type="region of interest" description="Disordered" evidence="2">
    <location>
        <begin position="319"/>
        <end position="338"/>
    </location>
</feature>
<dbReference type="InterPro" id="IPR011600">
    <property type="entry name" value="Pept_C14_caspase"/>
</dbReference>
<name>A0A165QKC6_9APHY</name>
<dbReference type="Proteomes" id="UP000076727">
    <property type="component" value="Unassembled WGS sequence"/>
</dbReference>
<protein>
    <recommendedName>
        <fullName evidence="3">Peptidase C14 caspase domain-containing protein</fullName>
    </recommendedName>
</protein>
<dbReference type="Pfam" id="PF00656">
    <property type="entry name" value="Peptidase_C14"/>
    <property type="match status" value="1"/>
</dbReference>
<keyword evidence="5" id="KW-1185">Reference proteome</keyword>
<dbReference type="GO" id="GO:0006508">
    <property type="term" value="P:proteolysis"/>
    <property type="evidence" value="ECO:0007669"/>
    <property type="project" value="InterPro"/>
</dbReference>